<evidence type="ECO:0000313" key="2">
    <source>
        <dbReference type="EMBL" id="JAD62174.1"/>
    </source>
</evidence>
<protein>
    <submittedName>
        <fullName evidence="2">Uncharacterized protein</fullName>
    </submittedName>
</protein>
<dbReference type="AlphaFoldDB" id="A0A0A9BE01"/>
<name>A0A0A9BE01_ARUDO</name>
<proteinExistence type="predicted"/>
<reference evidence="2" key="2">
    <citation type="journal article" date="2015" name="Data Brief">
        <title>Shoot transcriptome of the giant reed, Arundo donax.</title>
        <authorList>
            <person name="Barrero R.A."/>
            <person name="Guerrero F.D."/>
            <person name="Moolhuijzen P."/>
            <person name="Goolsby J.A."/>
            <person name="Tidwell J."/>
            <person name="Bellgard S.E."/>
            <person name="Bellgard M.I."/>
        </authorList>
    </citation>
    <scope>NUCLEOTIDE SEQUENCE</scope>
    <source>
        <tissue evidence="2">Shoot tissue taken approximately 20 cm above the soil surface</tissue>
    </source>
</reference>
<evidence type="ECO:0000256" key="1">
    <source>
        <dbReference type="SAM" id="MobiDB-lite"/>
    </source>
</evidence>
<sequence>MGQRLASRTLRCTEVMSMFRCWRWRGAGAGGCGGAGLGRIDLGGVMKIGASVPDPPGAVAHRGTIICSVAASVGVGVVEIVVGASGSSALPDADVVEAGFSTQWQAQGSPLSRPGPASSSVSHPDRKQTTPPPLPVTRGQRRYWTLHLYVKSKHHPVTVVGSRTTATVAMVRLLKTRAIGTHA</sequence>
<accession>A0A0A9BE01</accession>
<reference evidence="2" key="1">
    <citation type="submission" date="2014-09" db="EMBL/GenBank/DDBJ databases">
        <authorList>
            <person name="Magalhaes I.L.F."/>
            <person name="Oliveira U."/>
            <person name="Santos F.R."/>
            <person name="Vidigal T.H.D.A."/>
            <person name="Brescovit A.D."/>
            <person name="Santos A.J."/>
        </authorList>
    </citation>
    <scope>NUCLEOTIDE SEQUENCE</scope>
    <source>
        <tissue evidence="2">Shoot tissue taken approximately 20 cm above the soil surface</tissue>
    </source>
</reference>
<dbReference type="EMBL" id="GBRH01235721">
    <property type="protein sequence ID" value="JAD62174.1"/>
    <property type="molecule type" value="Transcribed_RNA"/>
</dbReference>
<organism evidence="2">
    <name type="scientific">Arundo donax</name>
    <name type="common">Giant reed</name>
    <name type="synonym">Donax arundinaceus</name>
    <dbReference type="NCBI Taxonomy" id="35708"/>
    <lineage>
        <taxon>Eukaryota</taxon>
        <taxon>Viridiplantae</taxon>
        <taxon>Streptophyta</taxon>
        <taxon>Embryophyta</taxon>
        <taxon>Tracheophyta</taxon>
        <taxon>Spermatophyta</taxon>
        <taxon>Magnoliopsida</taxon>
        <taxon>Liliopsida</taxon>
        <taxon>Poales</taxon>
        <taxon>Poaceae</taxon>
        <taxon>PACMAD clade</taxon>
        <taxon>Arundinoideae</taxon>
        <taxon>Arundineae</taxon>
        <taxon>Arundo</taxon>
    </lineage>
</organism>
<feature type="region of interest" description="Disordered" evidence="1">
    <location>
        <begin position="105"/>
        <end position="138"/>
    </location>
</feature>